<name>A0ACC0F6P8_9ERIC</name>
<reference evidence="1 2" key="1">
    <citation type="journal article" date="2022" name="Plant J.">
        <title>Chromosome-level genome of Camellia lanceoleosa provides a valuable resource for understanding genome evolution and self-incompatibility.</title>
        <authorList>
            <person name="Gong W."/>
            <person name="Xiao S."/>
            <person name="Wang L."/>
            <person name="Liao Z."/>
            <person name="Chang Y."/>
            <person name="Mo W."/>
            <person name="Hu G."/>
            <person name="Li W."/>
            <person name="Zhao G."/>
            <person name="Zhu H."/>
            <person name="Hu X."/>
            <person name="Ji K."/>
            <person name="Xiang X."/>
            <person name="Song Q."/>
            <person name="Yuan D."/>
            <person name="Jin S."/>
            <person name="Zhang L."/>
        </authorList>
    </citation>
    <scope>NUCLEOTIDE SEQUENCE [LARGE SCALE GENOMIC DNA]</scope>
    <source>
        <strain evidence="1">SQ_2022a</strain>
    </source>
</reference>
<gene>
    <name evidence="1" type="ORF">LOK49_LG15G02447</name>
</gene>
<comment type="caution">
    <text evidence="1">The sequence shown here is derived from an EMBL/GenBank/DDBJ whole genome shotgun (WGS) entry which is preliminary data.</text>
</comment>
<sequence length="152" mass="17463">MKLSKNKIVVNAPVLEHLTVRDDYLPCYSLNNLSLLVRAYINVGHFCIELLGTKEHANKLFMLLEGITSVKFLSLAAATMGDPSCDKNGAKYDFDWIELLREMPSCFSFLEEIRFSRFKGDDDEFKLLKYFLENTEALNMFLLGSDIDCLWC</sequence>
<organism evidence="1 2">
    <name type="scientific">Camellia lanceoleosa</name>
    <dbReference type="NCBI Taxonomy" id="1840588"/>
    <lineage>
        <taxon>Eukaryota</taxon>
        <taxon>Viridiplantae</taxon>
        <taxon>Streptophyta</taxon>
        <taxon>Embryophyta</taxon>
        <taxon>Tracheophyta</taxon>
        <taxon>Spermatophyta</taxon>
        <taxon>Magnoliopsida</taxon>
        <taxon>eudicotyledons</taxon>
        <taxon>Gunneridae</taxon>
        <taxon>Pentapetalae</taxon>
        <taxon>asterids</taxon>
        <taxon>Ericales</taxon>
        <taxon>Theaceae</taxon>
        <taxon>Camellia</taxon>
    </lineage>
</organism>
<evidence type="ECO:0000313" key="1">
    <source>
        <dbReference type="EMBL" id="KAI7984022.1"/>
    </source>
</evidence>
<evidence type="ECO:0000313" key="2">
    <source>
        <dbReference type="Proteomes" id="UP001060215"/>
    </source>
</evidence>
<keyword evidence="2" id="KW-1185">Reference proteome</keyword>
<proteinExistence type="predicted"/>
<dbReference type="EMBL" id="CM045768">
    <property type="protein sequence ID" value="KAI7984022.1"/>
    <property type="molecule type" value="Genomic_DNA"/>
</dbReference>
<dbReference type="Proteomes" id="UP001060215">
    <property type="component" value="Chromosome 11"/>
</dbReference>
<protein>
    <submittedName>
        <fullName evidence="1">Uncharacterized protein</fullName>
    </submittedName>
</protein>
<accession>A0ACC0F6P8</accession>